<comment type="subunit">
    <text evidence="1">Homodimer.</text>
</comment>
<reference evidence="6" key="1">
    <citation type="submission" date="2020-09" db="EMBL/GenBank/DDBJ databases">
        <title>Comparative genome analyses of four rice-infecting Rhizoctonia solani isolates reveal extensive enrichment of homogalacturonan modification genes.</title>
        <authorList>
            <person name="Lee D.-Y."/>
            <person name="Jeon J."/>
            <person name="Kim K.-T."/>
            <person name="Cheong K."/>
            <person name="Song H."/>
            <person name="Choi G."/>
            <person name="Ko J."/>
            <person name="Opiyo S.O."/>
            <person name="Zuo S."/>
            <person name="Madhav S."/>
            <person name="Lee Y.-H."/>
            <person name="Wang G.-L."/>
        </authorList>
    </citation>
    <scope>NUCLEOTIDE SEQUENCE</scope>
    <source>
        <strain evidence="6">AG1-IA YN-7</strain>
    </source>
</reference>
<evidence type="ECO:0000256" key="1">
    <source>
        <dbReference type="ARBA" id="ARBA00011738"/>
    </source>
</evidence>
<evidence type="ECO:0000256" key="5">
    <source>
        <dbReference type="ARBA" id="ARBA00025775"/>
    </source>
</evidence>
<dbReference type="EMBL" id="JACYCC010000037">
    <property type="protein sequence ID" value="KAF8680435.1"/>
    <property type="molecule type" value="Genomic_DNA"/>
</dbReference>
<protein>
    <submittedName>
        <fullName evidence="6">Reverse transcriptase (RNA-dependent DNA polymerase)</fullName>
    </submittedName>
</protein>
<keyword evidence="2" id="KW-0646">Protease inhibitor</keyword>
<evidence type="ECO:0000256" key="4">
    <source>
        <dbReference type="ARBA" id="ARBA00024855"/>
    </source>
</evidence>
<name>A0A8H7HC49_9AGAM</name>
<dbReference type="Pfam" id="PF10467">
    <property type="entry name" value="Inhibitor_I48"/>
    <property type="match status" value="1"/>
</dbReference>
<keyword evidence="3" id="KW-0789">Thiol protease inhibitor</keyword>
<keyword evidence="6" id="KW-0695">RNA-directed DNA polymerase</keyword>
<organism evidence="6 7">
    <name type="scientific">Rhizoctonia solani</name>
    <dbReference type="NCBI Taxonomy" id="456999"/>
    <lineage>
        <taxon>Eukaryota</taxon>
        <taxon>Fungi</taxon>
        <taxon>Dikarya</taxon>
        <taxon>Basidiomycota</taxon>
        <taxon>Agaricomycotina</taxon>
        <taxon>Agaricomycetes</taxon>
        <taxon>Cantharellales</taxon>
        <taxon>Ceratobasidiaceae</taxon>
        <taxon>Rhizoctonia</taxon>
    </lineage>
</organism>
<dbReference type="InterPro" id="IPR019508">
    <property type="entry name" value="Prot_inh_I48_clitocypin"/>
</dbReference>
<gene>
    <name evidence="6" type="ORF">RHS04_04764</name>
</gene>
<comment type="similarity">
    <text evidence="5">Belongs to the protease inhibitor I48 family.</text>
</comment>
<comment type="function">
    <text evidence="4">Binds and inhibits cysteine proteinases. Inhibits most strongly papain and cathepsin L, more weakly bromelain and cathepsin B while it is completely ineffective against cathepsin H.</text>
</comment>
<evidence type="ECO:0000313" key="6">
    <source>
        <dbReference type="EMBL" id="KAF8680435.1"/>
    </source>
</evidence>
<evidence type="ECO:0000256" key="2">
    <source>
        <dbReference type="ARBA" id="ARBA00022690"/>
    </source>
</evidence>
<dbReference type="AlphaFoldDB" id="A0A8H7HC49"/>
<evidence type="ECO:0000256" key="3">
    <source>
        <dbReference type="ARBA" id="ARBA00022704"/>
    </source>
</evidence>
<keyword evidence="6" id="KW-0548">Nucleotidyltransferase</keyword>
<dbReference type="GO" id="GO:0003964">
    <property type="term" value="F:RNA-directed DNA polymerase activity"/>
    <property type="evidence" value="ECO:0007669"/>
    <property type="project" value="UniProtKB-KW"/>
</dbReference>
<dbReference type="Gene3D" id="2.80.10.50">
    <property type="match status" value="1"/>
</dbReference>
<proteinExistence type="inferred from homology"/>
<accession>A0A8H7HC49</accession>
<keyword evidence="6" id="KW-0808">Transferase</keyword>
<sequence>MSLPRPHGLYLVQFIGYGESGSLGDLYATRKGHRQSVGLDPNTPEFHGQQVLLVEPASREDPDVHAISFAPEESWSYKSENPVPGEPIVLGRPKGFRMQRSERSQGRHIFTSIAPEEQPTGATLYVGAGEHQRELTLVPIPVVPDAPPAPLWELKPLDLYKLNKPYKFDKIILCPLVLVGHETQTGEGWGTPAAAKQQEWTGGARQRVWLVGGRPKPALVAYRMVVGIKATRKGVPRHLVCTRPNGGGGRTQVDTAEATRNASLTWSHLWSSQPHSRFVSEHIRRNPSLSLHPFFKAFPYHRAIHARLIQVTMGHAFFGEYRERFRPDDDPSCPCGAPRQTLDHVLRACPSFDLARHTLREVSGPLLSSTLFGTTAGLRAVAKFLNSTDAFKL</sequence>
<evidence type="ECO:0000313" key="7">
    <source>
        <dbReference type="Proteomes" id="UP000650582"/>
    </source>
</evidence>
<comment type="caution">
    <text evidence="6">The sequence shown here is derived from an EMBL/GenBank/DDBJ whole genome shotgun (WGS) entry which is preliminary data.</text>
</comment>
<dbReference type="GO" id="GO:0004869">
    <property type="term" value="F:cysteine-type endopeptidase inhibitor activity"/>
    <property type="evidence" value="ECO:0007669"/>
    <property type="project" value="UniProtKB-KW"/>
</dbReference>
<dbReference type="Proteomes" id="UP000650582">
    <property type="component" value="Unassembled WGS sequence"/>
</dbReference>